<sequence>MTSEELRQLTASEPLTLEEEYEMQQKWQIDEDKLTFIILSRENGPLAATTEENIKPTDPRLSECPMVGDVNLFLSGTLQDLQAPLVIRSATEDMDPSGPELEEENESHAEVEIMIAEPAYRRKGYALEALQLMLEYGTGHKLGPVSPITVTSESLQTVESPLKISPTRLLTRIAEDNVPSVRLFEKLGFHVTKRVSVFQEIELRWRS</sequence>
<evidence type="ECO:0000313" key="6">
    <source>
        <dbReference type="Proteomes" id="UP000307440"/>
    </source>
</evidence>
<evidence type="ECO:0000259" key="4">
    <source>
        <dbReference type="PROSITE" id="PS51186"/>
    </source>
</evidence>
<evidence type="ECO:0000256" key="2">
    <source>
        <dbReference type="ARBA" id="ARBA00022679"/>
    </source>
</evidence>
<dbReference type="AlphaFoldDB" id="A0A5C3L0W0"/>
<dbReference type="SUPFAM" id="SSF55729">
    <property type="entry name" value="Acyl-CoA N-acyltransferases (Nat)"/>
    <property type="match status" value="1"/>
</dbReference>
<name>A0A5C3L0W0_COPMA</name>
<proteinExistence type="inferred from homology"/>
<feature type="domain" description="N-acetyltransferase" evidence="4">
    <location>
        <begin position="4"/>
        <end position="207"/>
    </location>
</feature>
<gene>
    <name evidence="5" type="ORF">FA15DRAFT_589056</name>
</gene>
<dbReference type="InterPro" id="IPR039135">
    <property type="entry name" value="NAT9-like"/>
</dbReference>
<evidence type="ECO:0000256" key="3">
    <source>
        <dbReference type="ARBA" id="ARBA00023315"/>
    </source>
</evidence>
<dbReference type="GO" id="GO:0008080">
    <property type="term" value="F:N-acetyltransferase activity"/>
    <property type="evidence" value="ECO:0007669"/>
    <property type="project" value="InterPro"/>
</dbReference>
<dbReference type="PANTHER" id="PTHR13256">
    <property type="entry name" value="N-ACETYLTRANSFERASE 9"/>
    <property type="match status" value="1"/>
</dbReference>
<reference evidence="5 6" key="1">
    <citation type="journal article" date="2019" name="Nat. Ecol. Evol.">
        <title>Megaphylogeny resolves global patterns of mushroom evolution.</title>
        <authorList>
            <person name="Varga T."/>
            <person name="Krizsan K."/>
            <person name="Foldi C."/>
            <person name="Dima B."/>
            <person name="Sanchez-Garcia M."/>
            <person name="Sanchez-Ramirez S."/>
            <person name="Szollosi G.J."/>
            <person name="Szarkandi J.G."/>
            <person name="Papp V."/>
            <person name="Albert L."/>
            <person name="Andreopoulos W."/>
            <person name="Angelini C."/>
            <person name="Antonin V."/>
            <person name="Barry K.W."/>
            <person name="Bougher N.L."/>
            <person name="Buchanan P."/>
            <person name="Buyck B."/>
            <person name="Bense V."/>
            <person name="Catcheside P."/>
            <person name="Chovatia M."/>
            <person name="Cooper J."/>
            <person name="Damon W."/>
            <person name="Desjardin D."/>
            <person name="Finy P."/>
            <person name="Geml J."/>
            <person name="Haridas S."/>
            <person name="Hughes K."/>
            <person name="Justo A."/>
            <person name="Karasinski D."/>
            <person name="Kautmanova I."/>
            <person name="Kiss B."/>
            <person name="Kocsube S."/>
            <person name="Kotiranta H."/>
            <person name="LaButti K.M."/>
            <person name="Lechner B.E."/>
            <person name="Liimatainen K."/>
            <person name="Lipzen A."/>
            <person name="Lukacs Z."/>
            <person name="Mihaltcheva S."/>
            <person name="Morgado L.N."/>
            <person name="Niskanen T."/>
            <person name="Noordeloos M.E."/>
            <person name="Ohm R.A."/>
            <person name="Ortiz-Santana B."/>
            <person name="Ovrebo C."/>
            <person name="Racz N."/>
            <person name="Riley R."/>
            <person name="Savchenko A."/>
            <person name="Shiryaev A."/>
            <person name="Soop K."/>
            <person name="Spirin V."/>
            <person name="Szebenyi C."/>
            <person name="Tomsovsky M."/>
            <person name="Tulloss R.E."/>
            <person name="Uehling J."/>
            <person name="Grigoriev I.V."/>
            <person name="Vagvolgyi C."/>
            <person name="Papp T."/>
            <person name="Martin F.M."/>
            <person name="Miettinen O."/>
            <person name="Hibbett D.S."/>
            <person name="Nagy L.G."/>
        </authorList>
    </citation>
    <scope>NUCLEOTIDE SEQUENCE [LARGE SCALE GENOMIC DNA]</scope>
    <source>
        <strain evidence="5 6">CBS 121175</strain>
    </source>
</reference>
<protein>
    <submittedName>
        <fullName evidence="5">N-acetyltransferase 9-like protein</fullName>
    </submittedName>
</protein>
<dbReference type="EMBL" id="ML210178">
    <property type="protein sequence ID" value="TFK26143.1"/>
    <property type="molecule type" value="Genomic_DNA"/>
</dbReference>
<dbReference type="Gene3D" id="3.40.630.30">
    <property type="match status" value="1"/>
</dbReference>
<keyword evidence="6" id="KW-1185">Reference proteome</keyword>
<dbReference type="InterPro" id="IPR000182">
    <property type="entry name" value="GNAT_dom"/>
</dbReference>
<comment type="similarity">
    <text evidence="1">Belongs to the acetyltransferase family. GNAT subfamily.</text>
</comment>
<dbReference type="InterPro" id="IPR016181">
    <property type="entry name" value="Acyl_CoA_acyltransferase"/>
</dbReference>
<dbReference type="Proteomes" id="UP000307440">
    <property type="component" value="Unassembled WGS sequence"/>
</dbReference>
<keyword evidence="2 5" id="KW-0808">Transferase</keyword>
<dbReference type="OrthoDB" id="5043642at2759"/>
<organism evidence="5 6">
    <name type="scientific">Coprinopsis marcescibilis</name>
    <name type="common">Agaric fungus</name>
    <name type="synonym">Psathyrella marcescibilis</name>
    <dbReference type="NCBI Taxonomy" id="230819"/>
    <lineage>
        <taxon>Eukaryota</taxon>
        <taxon>Fungi</taxon>
        <taxon>Dikarya</taxon>
        <taxon>Basidiomycota</taxon>
        <taxon>Agaricomycotina</taxon>
        <taxon>Agaricomycetes</taxon>
        <taxon>Agaricomycetidae</taxon>
        <taxon>Agaricales</taxon>
        <taxon>Agaricineae</taxon>
        <taxon>Psathyrellaceae</taxon>
        <taxon>Coprinopsis</taxon>
    </lineage>
</organism>
<evidence type="ECO:0000313" key="5">
    <source>
        <dbReference type="EMBL" id="TFK26143.1"/>
    </source>
</evidence>
<dbReference type="PROSITE" id="PS51186">
    <property type="entry name" value="GNAT"/>
    <property type="match status" value="1"/>
</dbReference>
<accession>A0A5C3L0W0</accession>
<evidence type="ECO:0000256" key="1">
    <source>
        <dbReference type="ARBA" id="ARBA00009342"/>
    </source>
</evidence>
<keyword evidence="3" id="KW-0012">Acyltransferase</keyword>
<dbReference type="Pfam" id="PF13302">
    <property type="entry name" value="Acetyltransf_3"/>
    <property type="match status" value="1"/>
</dbReference>
<dbReference type="PANTHER" id="PTHR13256:SF16">
    <property type="entry name" value="ALPHA_BETA-TUBULIN-N-ACETYLTRANSFERASE 9"/>
    <property type="match status" value="1"/>
</dbReference>